<evidence type="ECO:0000256" key="6">
    <source>
        <dbReference type="ARBA" id="ARBA00023163"/>
    </source>
</evidence>
<evidence type="ECO:0000256" key="1">
    <source>
        <dbReference type="ARBA" id="ARBA00004123"/>
    </source>
</evidence>
<evidence type="ECO:0000313" key="10">
    <source>
        <dbReference type="EMBL" id="GAX81270.1"/>
    </source>
</evidence>
<dbReference type="Pfam" id="PF18296">
    <property type="entry name" value="MID_MedPIWI"/>
    <property type="match status" value="1"/>
</dbReference>
<comment type="subcellular location">
    <subcellularLocation>
        <location evidence="1">Nucleus</location>
    </subcellularLocation>
</comment>
<evidence type="ECO:0000256" key="8">
    <source>
        <dbReference type="SAM" id="MobiDB-lite"/>
    </source>
</evidence>
<protein>
    <recommendedName>
        <fullName evidence="3">Mediator of RNA polymerase II transcription subunit 13</fullName>
    </recommendedName>
</protein>
<accession>A0A250XEQ4</accession>
<feature type="region of interest" description="Disordered" evidence="8">
    <location>
        <begin position="418"/>
        <end position="462"/>
    </location>
</feature>
<gene>
    <name evidence="10" type="ORF">CEUSTIGMA_g8702.t1</name>
</gene>
<evidence type="ECO:0000313" key="11">
    <source>
        <dbReference type="Proteomes" id="UP000232323"/>
    </source>
</evidence>
<feature type="compositionally biased region" description="Polar residues" evidence="8">
    <location>
        <begin position="836"/>
        <end position="858"/>
    </location>
</feature>
<comment type="similarity">
    <text evidence="2">Belongs to the Mediator complex subunit 13 family.</text>
</comment>
<evidence type="ECO:0000256" key="4">
    <source>
        <dbReference type="ARBA" id="ARBA00022491"/>
    </source>
</evidence>
<dbReference type="GO" id="GO:0045944">
    <property type="term" value="P:positive regulation of transcription by RNA polymerase II"/>
    <property type="evidence" value="ECO:0007669"/>
    <property type="project" value="TreeGrafter"/>
</dbReference>
<dbReference type="PANTHER" id="PTHR48249:SF3">
    <property type="entry name" value="MEDIATOR OF RNA POLYMERASE II TRANSCRIPTION SUBUNIT 13"/>
    <property type="match status" value="1"/>
</dbReference>
<evidence type="ECO:0000256" key="5">
    <source>
        <dbReference type="ARBA" id="ARBA00023015"/>
    </source>
</evidence>
<keyword evidence="7" id="KW-0539">Nucleus</keyword>
<dbReference type="GO" id="GO:0016592">
    <property type="term" value="C:mediator complex"/>
    <property type="evidence" value="ECO:0007669"/>
    <property type="project" value="TreeGrafter"/>
</dbReference>
<dbReference type="Proteomes" id="UP000232323">
    <property type="component" value="Unassembled WGS sequence"/>
</dbReference>
<dbReference type="InterPro" id="IPR051139">
    <property type="entry name" value="Mediator_complx_sub13"/>
</dbReference>
<reference evidence="10 11" key="1">
    <citation type="submission" date="2017-08" db="EMBL/GenBank/DDBJ databases">
        <title>Acidophilic green algal genome provides insights into adaptation to an acidic environment.</title>
        <authorList>
            <person name="Hirooka S."/>
            <person name="Hirose Y."/>
            <person name="Kanesaki Y."/>
            <person name="Higuchi S."/>
            <person name="Fujiwara T."/>
            <person name="Onuma R."/>
            <person name="Era A."/>
            <person name="Ohbayashi R."/>
            <person name="Uzuka A."/>
            <person name="Nozaki H."/>
            <person name="Yoshikawa H."/>
            <person name="Miyagishima S.Y."/>
        </authorList>
    </citation>
    <scope>NUCLEOTIDE SEQUENCE [LARGE SCALE GENOMIC DNA]</scope>
    <source>
        <strain evidence="10 11">NIES-2499</strain>
    </source>
</reference>
<name>A0A250XEQ4_9CHLO</name>
<dbReference type="AlphaFoldDB" id="A0A250XEQ4"/>
<feature type="compositionally biased region" description="Basic and acidic residues" evidence="8">
    <location>
        <begin position="861"/>
        <end position="943"/>
    </location>
</feature>
<dbReference type="PANTHER" id="PTHR48249">
    <property type="entry name" value="MEDIATOR OF RNA POLYMERASE II TRANSCRIPTION SUBUNIT 13"/>
    <property type="match status" value="1"/>
</dbReference>
<evidence type="ECO:0000256" key="7">
    <source>
        <dbReference type="ARBA" id="ARBA00023242"/>
    </source>
</evidence>
<dbReference type="OrthoDB" id="103819at2759"/>
<evidence type="ECO:0000256" key="3">
    <source>
        <dbReference type="ARBA" id="ARBA00019618"/>
    </source>
</evidence>
<keyword evidence="5" id="KW-0805">Transcription regulation</keyword>
<feature type="domain" description="MID" evidence="9">
    <location>
        <begin position="205"/>
        <end position="401"/>
    </location>
</feature>
<comment type="caution">
    <text evidence="10">The sequence shown here is derived from an EMBL/GenBank/DDBJ whole genome shotgun (WGS) entry which is preliminary data.</text>
</comment>
<feature type="region of interest" description="Disordered" evidence="8">
    <location>
        <begin position="836"/>
        <end position="953"/>
    </location>
</feature>
<keyword evidence="11" id="KW-1185">Reference proteome</keyword>
<sequence>MPTKRPRFPPEYAAVCLQHPCTEKATSTDKVHLLEFWARHGLDSRNPSLLIAEDAKHETCSVTRNHADTHNSKIANILSERAPIPYAPLILKWPHPAVLDLLVQQAQTPFDPCLSMCSVSQRPDFHILRALDNEQRVAAEVLSLVEECSVSSKKGQQEKPEQDSYVTRLEAALVTLGHEGALYNVPATMMPMWDKVSAEPVGGLKNVVYFALCPEHLVPLTHMFLRDVCCEYESCKLGTQTPGSSSPNLRVLSGVLPIPLKASSDLVKQQGGGARYHPVLGTSTNHAVGFHPGLDSHLSHAASTTSADYHPSMEPSSFISNTGSVTATSAAGQDMHFCRNLRYTLDMLQRHLLLNPLPEPLVKTAPDSVPNNVAGNISSSCVRDAASIVIYIIPPTQEKGAVARMLLEAVCRLSPVTPEGYTSASSSSKQRSNQDAHTATSATADSATVAPSTPPLKEAAGSEAEMIASEVLHLKQQLEQAALYFGAASENYFPVLPSGTRGSGAAGGTSNPTPYPLPVPPTLPSLTPTNRLSITLQPISLSMLQDVTGDCARATAFSVYSKLRPISKGLDFRDQTDQQKPVLNALYPASAPEPSLPKHCDSIALPDPQIPQSNCGASSSGSSLQHPSFHKCVSGWHMLSASNPLTRVYEPLTVLAEPDIALHPGRDPMVSPESTVLYCSYAWHLTEMRADLAAPGCTHQGSLSTVWCCICWTDDLGELLEAKSVTLMKDTASTLTATADDVEAVTLGPLAGPYQARTQASAAEAVSQVVAAETNALMQRLDATCRREQCLFSDSISDVSSSERCVQKSLFSCVIVTKVGGWSVGEEAAWQELRSESLQVPSVTSKAEATGIRDQSSLEAAGRRDQSSLKAAGRRDQSSLEAAGRRDQSSLEAAGRRDQSSLEAAGRRDQSSLEAAGRRDQSSLEAAGRRDQSSLEATGRRDQSSLLDIEPPAPSSYLRSPCMSWIVTCIDEVAGYPVDSSLMNLPVGNFLIKNMSSPQSVPFVAATASQHDRRPTFESKVLSNEPEERSTTLQVVAMPQGSDLEVDSADMTDQVFSMRMRMLDLGMNYPLSVVDLDTPEGTRCPAGKTAPFSPLRSVELALHESPSCTEPASSVEKFVAQKLLSLTQLSTALCSLGRHRQVGIRGLERILPYACERGDTSSFMPVHCHTAQMLLWLCLACESVVEGETNW</sequence>
<dbReference type="EMBL" id="BEGY01000063">
    <property type="protein sequence ID" value="GAX81270.1"/>
    <property type="molecule type" value="Genomic_DNA"/>
</dbReference>
<keyword evidence="6" id="KW-0804">Transcription</keyword>
<organism evidence="10 11">
    <name type="scientific">Chlamydomonas eustigma</name>
    <dbReference type="NCBI Taxonomy" id="1157962"/>
    <lineage>
        <taxon>Eukaryota</taxon>
        <taxon>Viridiplantae</taxon>
        <taxon>Chlorophyta</taxon>
        <taxon>core chlorophytes</taxon>
        <taxon>Chlorophyceae</taxon>
        <taxon>CS clade</taxon>
        <taxon>Chlamydomonadales</taxon>
        <taxon>Chlamydomonadaceae</taxon>
        <taxon>Chlamydomonas</taxon>
    </lineage>
</organism>
<feature type="compositionally biased region" description="Low complexity" evidence="8">
    <location>
        <begin position="438"/>
        <end position="451"/>
    </location>
</feature>
<evidence type="ECO:0000259" key="9">
    <source>
        <dbReference type="Pfam" id="PF18296"/>
    </source>
</evidence>
<evidence type="ECO:0000256" key="2">
    <source>
        <dbReference type="ARBA" id="ARBA00009354"/>
    </source>
</evidence>
<proteinExistence type="inferred from homology"/>
<keyword evidence="4" id="KW-0678">Repressor</keyword>
<dbReference type="GO" id="GO:0003713">
    <property type="term" value="F:transcription coactivator activity"/>
    <property type="evidence" value="ECO:0007669"/>
    <property type="project" value="TreeGrafter"/>
</dbReference>
<dbReference type="STRING" id="1157962.A0A250XEQ4"/>
<dbReference type="InterPro" id="IPR041285">
    <property type="entry name" value="MID_MedPIWI"/>
</dbReference>